<dbReference type="SUPFAM" id="SSF56672">
    <property type="entry name" value="DNA/RNA polymerases"/>
    <property type="match status" value="1"/>
</dbReference>
<dbReference type="OrthoDB" id="437338at2759"/>
<evidence type="ECO:0000313" key="1">
    <source>
        <dbReference type="EMBL" id="KAA3479738.1"/>
    </source>
</evidence>
<dbReference type="EMBL" id="SMMG02000003">
    <property type="protein sequence ID" value="KAA3479738.1"/>
    <property type="molecule type" value="Genomic_DNA"/>
</dbReference>
<dbReference type="Proteomes" id="UP000325315">
    <property type="component" value="Unassembled WGS sequence"/>
</dbReference>
<accession>A0A5B6WEY7</accession>
<proteinExistence type="predicted"/>
<dbReference type="PANTHER" id="PTHR15503">
    <property type="entry name" value="LDOC1 RELATED"/>
    <property type="match status" value="1"/>
</dbReference>
<keyword evidence="2" id="KW-1185">Reference proteome</keyword>
<reference evidence="1" key="1">
    <citation type="submission" date="2019-08" db="EMBL/GenBank/DDBJ databases">
        <authorList>
            <person name="Liu F."/>
        </authorList>
    </citation>
    <scope>NUCLEOTIDE SEQUENCE [LARGE SCALE GENOMIC DNA]</scope>
    <source>
        <strain evidence="1">PA1801</strain>
        <tissue evidence="1">Leaf</tissue>
    </source>
</reference>
<name>A0A5B6WEY7_9ROSI</name>
<organism evidence="1 2">
    <name type="scientific">Gossypium australe</name>
    <dbReference type="NCBI Taxonomy" id="47621"/>
    <lineage>
        <taxon>Eukaryota</taxon>
        <taxon>Viridiplantae</taxon>
        <taxon>Streptophyta</taxon>
        <taxon>Embryophyta</taxon>
        <taxon>Tracheophyta</taxon>
        <taxon>Spermatophyta</taxon>
        <taxon>Magnoliopsida</taxon>
        <taxon>eudicotyledons</taxon>
        <taxon>Gunneridae</taxon>
        <taxon>Pentapetalae</taxon>
        <taxon>rosids</taxon>
        <taxon>malvids</taxon>
        <taxon>Malvales</taxon>
        <taxon>Malvaceae</taxon>
        <taxon>Malvoideae</taxon>
        <taxon>Gossypium</taxon>
    </lineage>
</organism>
<sequence>MALVEDEEHRAKVLGIQMRDSLGMDWLVKYRANLDCAAKRMVLKTSGDNEVLVIGERRNYLSNVVSTLNAEKMVRKGCEAFLDFISTLEAKELTVKDFRTVKEFSDVFPEELPGLPPDREVEFGIDLLPGVAPVSIAPYKMAPKELVELKAQI</sequence>
<dbReference type="InterPro" id="IPR032567">
    <property type="entry name" value="RTL1-rel"/>
</dbReference>
<evidence type="ECO:0000313" key="2">
    <source>
        <dbReference type="Proteomes" id="UP000325315"/>
    </source>
</evidence>
<dbReference type="Pfam" id="PF08284">
    <property type="entry name" value="RVP_2"/>
    <property type="match status" value="1"/>
</dbReference>
<protein>
    <submittedName>
        <fullName evidence="1">DNA/RNA polymerases superfamily protein</fullName>
    </submittedName>
</protein>
<comment type="caution">
    <text evidence="1">The sequence shown here is derived from an EMBL/GenBank/DDBJ whole genome shotgun (WGS) entry which is preliminary data.</text>
</comment>
<dbReference type="AlphaFoldDB" id="A0A5B6WEY7"/>
<gene>
    <name evidence="1" type="ORF">EPI10_020228</name>
</gene>
<dbReference type="InterPro" id="IPR043502">
    <property type="entry name" value="DNA/RNA_pol_sf"/>
</dbReference>
<dbReference type="PANTHER" id="PTHR15503:SF45">
    <property type="entry name" value="RNA-DIRECTED DNA POLYMERASE HOMOLOG"/>
    <property type="match status" value="1"/>
</dbReference>